<dbReference type="GO" id="GO:0006508">
    <property type="term" value="P:proteolysis"/>
    <property type="evidence" value="ECO:0007669"/>
    <property type="project" value="UniProtKB-KW"/>
</dbReference>
<dbReference type="Gene3D" id="3.40.50.1460">
    <property type="match status" value="1"/>
</dbReference>
<keyword evidence="11" id="KW-1185">Reference proteome</keyword>
<comment type="similarity">
    <text evidence="1 6">Belongs to the peptidase C14A family.</text>
</comment>
<accession>A0AAN7SBI2</accession>
<dbReference type="GO" id="GO:0004197">
    <property type="term" value="F:cysteine-type endopeptidase activity"/>
    <property type="evidence" value="ECO:0007669"/>
    <property type="project" value="InterPro"/>
</dbReference>
<organism evidence="10 11">
    <name type="scientific">Aquatica leii</name>
    <dbReference type="NCBI Taxonomy" id="1421715"/>
    <lineage>
        <taxon>Eukaryota</taxon>
        <taxon>Metazoa</taxon>
        <taxon>Ecdysozoa</taxon>
        <taxon>Arthropoda</taxon>
        <taxon>Hexapoda</taxon>
        <taxon>Insecta</taxon>
        <taxon>Pterygota</taxon>
        <taxon>Neoptera</taxon>
        <taxon>Endopterygota</taxon>
        <taxon>Coleoptera</taxon>
        <taxon>Polyphaga</taxon>
        <taxon>Elateriformia</taxon>
        <taxon>Elateroidea</taxon>
        <taxon>Lampyridae</taxon>
        <taxon>Luciolinae</taxon>
        <taxon>Aquatica</taxon>
    </lineage>
</organism>
<evidence type="ECO:0000313" key="10">
    <source>
        <dbReference type="EMBL" id="KAK4872537.1"/>
    </source>
</evidence>
<dbReference type="Pfam" id="PF00656">
    <property type="entry name" value="Peptidase_C14"/>
    <property type="match status" value="1"/>
</dbReference>
<name>A0AAN7SBI2_9COLE</name>
<protein>
    <recommendedName>
        <fullName evidence="12">Caspase-1</fullName>
    </recommendedName>
</protein>
<feature type="compositionally biased region" description="Low complexity" evidence="7">
    <location>
        <begin position="451"/>
        <end position="469"/>
    </location>
</feature>
<dbReference type="InterPro" id="IPR033139">
    <property type="entry name" value="Caspase_cys_AS"/>
</dbReference>
<comment type="caution">
    <text evidence="10">The sequence shown here is derived from an EMBL/GenBank/DDBJ whole genome shotgun (WGS) entry which is preliminary data.</text>
</comment>
<dbReference type="PROSITE" id="PS50207">
    <property type="entry name" value="CASPASE_P10"/>
    <property type="match status" value="1"/>
</dbReference>
<keyword evidence="5" id="KW-0865">Zymogen</keyword>
<dbReference type="EMBL" id="JARPUR010000007">
    <property type="protein sequence ID" value="KAK4872537.1"/>
    <property type="molecule type" value="Genomic_DNA"/>
</dbReference>
<dbReference type="Proteomes" id="UP001353858">
    <property type="component" value="Unassembled WGS sequence"/>
</dbReference>
<dbReference type="InterPro" id="IPR015917">
    <property type="entry name" value="Pept_C14A"/>
</dbReference>
<keyword evidence="3" id="KW-0378">Hydrolase</keyword>
<evidence type="ECO:0000256" key="4">
    <source>
        <dbReference type="ARBA" id="ARBA00022807"/>
    </source>
</evidence>
<sequence>MTDTDAIGFFSKFKREEEINGSCSEPYSELTEIDEDSDYYNMNHFRRGTAIIFNHYKFDEGLIERKGTMKDARDLKSVLKDIKFDVTIYHDLKFGAIYDVIINLSKRNHSDADCLLIAVLTHGSTGKIHARDHEYSPDILWKFFAGDKCPTLAGKPKLFFIQACRGDEIDDGTRIRNILQMDSKKIGTYTIPVMSDILVMFSCFDGYLSWRSPQTGSWFIQCLCSELKSRVRKNDLLTILTFLNRKMAVTYKSIVKEAQGTKNYICETKEGHLWRRHIDQIINLNIQASTEKMEDKEVRRFIPKTPSIAITTIPISPNPIDNTNSESIPEIANQTVIVNTSNKSNNTVTQTRSGRKVSKPFKLLNLLPEIDLNITPNPIACNRYRVAPIQNRRKEIQCDNLLTEEEAEQEEEFVEELQINQIKEEQKLTKGWYKEIQIKIYDDYDLTNVNNNPPVTNNENANNSSCSESSRPKRNVKQPAYLSDYI</sequence>
<dbReference type="GO" id="GO:0005737">
    <property type="term" value="C:cytoplasm"/>
    <property type="evidence" value="ECO:0007669"/>
    <property type="project" value="TreeGrafter"/>
</dbReference>
<dbReference type="CDD" id="cd00032">
    <property type="entry name" value="CASc"/>
    <property type="match status" value="1"/>
</dbReference>
<dbReference type="GO" id="GO:0043525">
    <property type="term" value="P:positive regulation of neuron apoptotic process"/>
    <property type="evidence" value="ECO:0007669"/>
    <property type="project" value="TreeGrafter"/>
</dbReference>
<reference evidence="11" key="1">
    <citation type="submission" date="2023-01" db="EMBL/GenBank/DDBJ databases">
        <title>Key to firefly adult light organ development and bioluminescence: homeobox transcription factors regulate luciferase expression and transportation to peroxisome.</title>
        <authorList>
            <person name="Fu X."/>
        </authorList>
    </citation>
    <scope>NUCLEOTIDE SEQUENCE [LARGE SCALE GENOMIC DNA]</scope>
</reference>
<evidence type="ECO:0008006" key="12">
    <source>
        <dbReference type="Google" id="ProtNLM"/>
    </source>
</evidence>
<keyword evidence="4" id="KW-0788">Thiol protease</keyword>
<gene>
    <name evidence="10" type="ORF">RN001_014566</name>
</gene>
<evidence type="ECO:0000256" key="3">
    <source>
        <dbReference type="ARBA" id="ARBA00022801"/>
    </source>
</evidence>
<dbReference type="SMART" id="SM00115">
    <property type="entry name" value="CASc"/>
    <property type="match status" value="1"/>
</dbReference>
<evidence type="ECO:0000256" key="5">
    <source>
        <dbReference type="ARBA" id="ARBA00023145"/>
    </source>
</evidence>
<proteinExistence type="inferred from homology"/>
<feature type="region of interest" description="Disordered" evidence="7">
    <location>
        <begin position="451"/>
        <end position="486"/>
    </location>
</feature>
<dbReference type="InterPro" id="IPR002138">
    <property type="entry name" value="Pept_C14_p10"/>
</dbReference>
<dbReference type="PROSITE" id="PS50208">
    <property type="entry name" value="CASPASE_P20"/>
    <property type="match status" value="1"/>
</dbReference>
<dbReference type="PROSITE" id="PS01121">
    <property type="entry name" value="CASPASE_HIS"/>
    <property type="match status" value="1"/>
</dbReference>
<dbReference type="AlphaFoldDB" id="A0AAN7SBI2"/>
<evidence type="ECO:0000256" key="1">
    <source>
        <dbReference type="ARBA" id="ARBA00010134"/>
    </source>
</evidence>
<dbReference type="InterPro" id="IPR002398">
    <property type="entry name" value="Pept_C14"/>
</dbReference>
<evidence type="ECO:0000259" key="8">
    <source>
        <dbReference type="PROSITE" id="PS50207"/>
    </source>
</evidence>
<dbReference type="PRINTS" id="PR00376">
    <property type="entry name" value="IL1BCENZYME"/>
</dbReference>
<evidence type="ECO:0000313" key="11">
    <source>
        <dbReference type="Proteomes" id="UP001353858"/>
    </source>
</evidence>
<evidence type="ECO:0000256" key="7">
    <source>
        <dbReference type="SAM" id="MobiDB-lite"/>
    </source>
</evidence>
<keyword evidence="2" id="KW-0645">Protease</keyword>
<dbReference type="InterPro" id="IPR029030">
    <property type="entry name" value="Caspase-like_dom_sf"/>
</dbReference>
<dbReference type="SUPFAM" id="SSF52129">
    <property type="entry name" value="Caspase-like"/>
    <property type="match status" value="1"/>
</dbReference>
<dbReference type="GO" id="GO:0006915">
    <property type="term" value="P:apoptotic process"/>
    <property type="evidence" value="ECO:0007669"/>
    <property type="project" value="TreeGrafter"/>
</dbReference>
<dbReference type="PROSITE" id="PS01122">
    <property type="entry name" value="CASPASE_CYS"/>
    <property type="match status" value="1"/>
</dbReference>
<dbReference type="PANTHER" id="PTHR10454">
    <property type="entry name" value="CASPASE"/>
    <property type="match status" value="1"/>
</dbReference>
<feature type="domain" description="Caspase family p10" evidence="8">
    <location>
        <begin position="187"/>
        <end position="275"/>
    </location>
</feature>
<dbReference type="InterPro" id="IPR016129">
    <property type="entry name" value="Caspase_his_AS"/>
</dbReference>
<evidence type="ECO:0000256" key="6">
    <source>
        <dbReference type="RuleBase" id="RU003971"/>
    </source>
</evidence>
<dbReference type="InterPro" id="IPR001309">
    <property type="entry name" value="Pept_C14_p20"/>
</dbReference>
<evidence type="ECO:0000256" key="2">
    <source>
        <dbReference type="ARBA" id="ARBA00022670"/>
    </source>
</evidence>
<dbReference type="PANTHER" id="PTHR10454:SF232">
    <property type="entry name" value="AT03047P-RELATED"/>
    <property type="match status" value="1"/>
</dbReference>
<dbReference type="InterPro" id="IPR011600">
    <property type="entry name" value="Pept_C14_caspase"/>
</dbReference>
<evidence type="ECO:0000259" key="9">
    <source>
        <dbReference type="PROSITE" id="PS50208"/>
    </source>
</evidence>
<feature type="domain" description="Caspase family p20" evidence="9">
    <location>
        <begin position="46"/>
        <end position="168"/>
    </location>
</feature>